<feature type="domain" description="KIB1-4 beta-propeller" evidence="1">
    <location>
        <begin position="64"/>
        <end position="424"/>
    </location>
</feature>
<dbReference type="EMBL" id="JAVIJP010000017">
    <property type="protein sequence ID" value="KAL3639762.1"/>
    <property type="molecule type" value="Genomic_DNA"/>
</dbReference>
<comment type="caution">
    <text evidence="2">The sequence shown here is derived from an EMBL/GenBank/DDBJ whole genome shotgun (WGS) entry which is preliminary data.</text>
</comment>
<keyword evidence="3" id="KW-1185">Reference proteome</keyword>
<dbReference type="InterPro" id="IPR050942">
    <property type="entry name" value="F-box_BR-signaling"/>
</dbReference>
<dbReference type="PANTHER" id="PTHR44259:SF37">
    <property type="entry name" value="DUF1618 DOMAIN-CONTAINING PROTEIN"/>
    <property type="match status" value="1"/>
</dbReference>
<protein>
    <recommendedName>
        <fullName evidence="1">KIB1-4 beta-propeller domain-containing protein</fullName>
    </recommendedName>
</protein>
<dbReference type="PANTHER" id="PTHR44259">
    <property type="entry name" value="OS07G0183000 PROTEIN-RELATED"/>
    <property type="match status" value="1"/>
</dbReference>
<dbReference type="Pfam" id="PF03478">
    <property type="entry name" value="Beta-prop_KIB1-4"/>
    <property type="match status" value="1"/>
</dbReference>
<name>A0ABD3DCN0_9LAMI</name>
<dbReference type="Proteomes" id="UP001632038">
    <property type="component" value="Unassembled WGS sequence"/>
</dbReference>
<gene>
    <name evidence="2" type="ORF">CASFOL_014730</name>
</gene>
<evidence type="ECO:0000313" key="3">
    <source>
        <dbReference type="Proteomes" id="UP001632038"/>
    </source>
</evidence>
<reference evidence="3" key="1">
    <citation type="journal article" date="2024" name="IScience">
        <title>Strigolactones Initiate the Formation of Haustorium-like Structures in Castilleja.</title>
        <authorList>
            <person name="Buerger M."/>
            <person name="Peterson D."/>
            <person name="Chory J."/>
        </authorList>
    </citation>
    <scope>NUCLEOTIDE SEQUENCE [LARGE SCALE GENOMIC DNA]</scope>
</reference>
<dbReference type="AlphaFoldDB" id="A0ABD3DCN0"/>
<evidence type="ECO:0000313" key="2">
    <source>
        <dbReference type="EMBL" id="KAL3639762.1"/>
    </source>
</evidence>
<evidence type="ECO:0000259" key="1">
    <source>
        <dbReference type="Pfam" id="PF03478"/>
    </source>
</evidence>
<accession>A0ABD3DCN0</accession>
<proteinExistence type="predicted"/>
<organism evidence="2 3">
    <name type="scientific">Castilleja foliolosa</name>
    <dbReference type="NCBI Taxonomy" id="1961234"/>
    <lineage>
        <taxon>Eukaryota</taxon>
        <taxon>Viridiplantae</taxon>
        <taxon>Streptophyta</taxon>
        <taxon>Embryophyta</taxon>
        <taxon>Tracheophyta</taxon>
        <taxon>Spermatophyta</taxon>
        <taxon>Magnoliopsida</taxon>
        <taxon>eudicotyledons</taxon>
        <taxon>Gunneridae</taxon>
        <taxon>Pentapetalae</taxon>
        <taxon>asterids</taxon>
        <taxon>lamiids</taxon>
        <taxon>Lamiales</taxon>
        <taxon>Orobanchaceae</taxon>
        <taxon>Pedicularideae</taxon>
        <taxon>Castillejinae</taxon>
        <taxon>Castilleja</taxon>
    </lineage>
</organism>
<dbReference type="InterPro" id="IPR005174">
    <property type="entry name" value="KIB1-4_b-propeller"/>
</dbReference>
<sequence>MASLVKRCWPTGFSLRRISALSRNFADRKLCPKMTMSTCVDSSLSPWLMLPPLIEDGGDMIYKFYNLSEDKEESFRRNSEEEMAEDDAQLVGSSHGWLALFNQRNNNHLFLYNPITGRHIKLPPIETLHEPRYNFTRDGHGSVSKLILSSSPDEDECIAMMTFGQGDRLAFCHPCRSTEWTPIGKLFFHASDLKHYNGLIFYQMEYGRAYEDFVYCARLKRFTCITQVEIDLFRRCLKFPISELEDWDFSDPHSPVLTHFPHKDLRTFGFEGDGEWINQNLSLLDKCLQIPYLVFSEEHDHHFIVIRFVMDRVAPNGSYAHIEEIPFDPISQGFLVDAYPYKTIGFCVLKVSNPQKDGWRMVREVRLVKDSDSLDGLTMFIGMNHSFAVSSADFPNLKPNSIYFTDANKHDNSFYGGHDIGIFDYANKTFSDCYYPCVDIPSLRKIAPSPMWFTPSLY</sequence>